<dbReference type="InterPro" id="IPR004045">
    <property type="entry name" value="Glutathione_S-Trfase_N"/>
</dbReference>
<dbReference type="Pfam" id="PF13410">
    <property type="entry name" value="GST_C_2"/>
    <property type="match status" value="1"/>
</dbReference>
<reference evidence="3 4" key="1">
    <citation type="submission" date="2017-02" db="EMBL/GenBank/DDBJ databases">
        <authorList>
            <person name="Peterson S.W."/>
        </authorList>
    </citation>
    <scope>NUCLEOTIDE SEQUENCE [LARGE SCALE GENOMIC DNA]</scope>
    <source>
        <strain evidence="3 4">CECT 9189</strain>
    </source>
</reference>
<feature type="domain" description="GST N-terminal" evidence="1">
    <location>
        <begin position="2"/>
        <end position="81"/>
    </location>
</feature>
<feature type="domain" description="GST C-terminal" evidence="2">
    <location>
        <begin position="61"/>
        <end position="207"/>
    </location>
</feature>
<dbReference type="Gene3D" id="1.20.1050.10">
    <property type="match status" value="1"/>
</dbReference>
<name>A0A1T4R5A1_9GAMM</name>
<protein>
    <submittedName>
        <fullName evidence="3">Glutaredoxin 2</fullName>
    </submittedName>
</protein>
<sequence length="222" mass="25997">MTQPILYTLRQCPYAIRARLGLRLAEQEIDIRDITLTDKPVEMLSITPKGTVPLLVLNNGDYIDESLAIMIWALNQSDPHNLLLADSTHLFPEMINLIARNDCKYIAALEHYKADIRYHNSNSIIYRNLCQSFLDDLELRLNKHRFFICDHPSLADYAILPFIRQFSHVERQWFRHAPYPKLKAWLEQHYQDPIFSRVMEKRSLWQSTSSTITHSDSIALSE</sequence>
<evidence type="ECO:0000313" key="4">
    <source>
        <dbReference type="Proteomes" id="UP000191116"/>
    </source>
</evidence>
<dbReference type="PROSITE" id="PS50405">
    <property type="entry name" value="GST_CTER"/>
    <property type="match status" value="1"/>
</dbReference>
<dbReference type="PROSITE" id="PS50404">
    <property type="entry name" value="GST_NTER"/>
    <property type="match status" value="1"/>
</dbReference>
<dbReference type="GO" id="GO:0005737">
    <property type="term" value="C:cytoplasm"/>
    <property type="evidence" value="ECO:0007669"/>
    <property type="project" value="TreeGrafter"/>
</dbReference>
<accession>A0A1T4R5A1</accession>
<dbReference type="InterPro" id="IPR036249">
    <property type="entry name" value="Thioredoxin-like_sf"/>
</dbReference>
<dbReference type="SUPFAM" id="SSF52833">
    <property type="entry name" value="Thioredoxin-like"/>
    <property type="match status" value="1"/>
</dbReference>
<dbReference type="CDD" id="cd03196">
    <property type="entry name" value="GST_C_5"/>
    <property type="match status" value="1"/>
</dbReference>
<evidence type="ECO:0000259" key="1">
    <source>
        <dbReference type="PROSITE" id="PS50404"/>
    </source>
</evidence>
<organism evidence="3 4">
    <name type="scientific">Photobacterium toruni</name>
    <dbReference type="NCBI Taxonomy" id="1935446"/>
    <lineage>
        <taxon>Bacteria</taxon>
        <taxon>Pseudomonadati</taxon>
        <taxon>Pseudomonadota</taxon>
        <taxon>Gammaproteobacteria</taxon>
        <taxon>Vibrionales</taxon>
        <taxon>Vibrionaceae</taxon>
        <taxon>Photobacterium</taxon>
    </lineage>
</organism>
<dbReference type="PANTHER" id="PTHR43968:SF6">
    <property type="entry name" value="GLUTATHIONE S-TRANSFERASE OMEGA"/>
    <property type="match status" value="1"/>
</dbReference>
<dbReference type="OrthoDB" id="9813092at2"/>
<dbReference type="InterPro" id="IPR040079">
    <property type="entry name" value="Glutathione_S-Trfase"/>
</dbReference>
<dbReference type="Pfam" id="PF13417">
    <property type="entry name" value="GST_N_3"/>
    <property type="match status" value="1"/>
</dbReference>
<dbReference type="Gene3D" id="3.40.30.10">
    <property type="entry name" value="Glutaredoxin"/>
    <property type="match status" value="1"/>
</dbReference>
<dbReference type="SFLD" id="SFLDS00019">
    <property type="entry name" value="Glutathione_Transferase_(cytos"/>
    <property type="match status" value="1"/>
</dbReference>
<proteinExistence type="predicted"/>
<dbReference type="Proteomes" id="UP000191116">
    <property type="component" value="Unassembled WGS sequence"/>
</dbReference>
<dbReference type="InterPro" id="IPR050983">
    <property type="entry name" value="GST_Omega/HSP26"/>
</dbReference>
<dbReference type="EMBL" id="FUWP01000004">
    <property type="protein sequence ID" value="SKA11123.1"/>
    <property type="molecule type" value="Genomic_DNA"/>
</dbReference>
<dbReference type="AlphaFoldDB" id="A0A1T4R5A1"/>
<dbReference type="RefSeq" id="WP_080174076.1">
    <property type="nucleotide sequence ID" value="NZ_AP024855.1"/>
</dbReference>
<dbReference type="InterPro" id="IPR036282">
    <property type="entry name" value="Glutathione-S-Trfase_C_sf"/>
</dbReference>
<dbReference type="SUPFAM" id="SSF47616">
    <property type="entry name" value="GST C-terminal domain-like"/>
    <property type="match status" value="1"/>
</dbReference>
<evidence type="ECO:0000313" key="3">
    <source>
        <dbReference type="EMBL" id="SKA11123.1"/>
    </source>
</evidence>
<dbReference type="InterPro" id="IPR010987">
    <property type="entry name" value="Glutathione-S-Trfase_C-like"/>
</dbReference>
<dbReference type="PANTHER" id="PTHR43968">
    <property type="match status" value="1"/>
</dbReference>
<evidence type="ECO:0000259" key="2">
    <source>
        <dbReference type="PROSITE" id="PS50405"/>
    </source>
</evidence>
<gene>
    <name evidence="3" type="ORF">CZ814_01193</name>
</gene>